<dbReference type="GO" id="GO:0020037">
    <property type="term" value="F:heme binding"/>
    <property type="evidence" value="ECO:0007669"/>
    <property type="project" value="InterPro"/>
</dbReference>
<dbReference type="EMBL" id="CP000251">
    <property type="protein sequence ID" value="ABC80588.1"/>
    <property type="molecule type" value="Genomic_DNA"/>
</dbReference>
<evidence type="ECO:0000313" key="8">
    <source>
        <dbReference type="EMBL" id="ABC80588.1"/>
    </source>
</evidence>
<evidence type="ECO:0000256" key="2">
    <source>
        <dbReference type="ARBA" id="ARBA00022692"/>
    </source>
</evidence>
<evidence type="ECO:0000256" key="5">
    <source>
        <dbReference type="ARBA" id="ARBA00023136"/>
    </source>
</evidence>
<dbReference type="AlphaFoldDB" id="Q2IP52"/>
<dbReference type="GO" id="GO:0017004">
    <property type="term" value="P:cytochrome complex assembly"/>
    <property type="evidence" value="ECO:0007669"/>
    <property type="project" value="UniProtKB-KW"/>
</dbReference>
<feature type="transmembrane region" description="Helical" evidence="6">
    <location>
        <begin position="192"/>
        <end position="211"/>
    </location>
</feature>
<sequence>MLQYILAEHPFFVATGALYAAAAGFYAAAWRSTRALVGRAATALLCAALAFNAGLIVERWIEAGRAPFKSLFESLVFFAFTTGVVYLAFERLYRTRVFGALAALLTLALLGYALGKWDAEIVKLPPALQSAWFVPHVVVYFVGYAAVSLAALLAAVQLLAPRVPLLQRLTTLRAGTILTGKALDLEQMTYELIRFGFVLLTVGLLVGSVWAKSAWGDFWVWDPKENWSLVTWLVYGAYLHLRKVRGWRGDRAAWLVLLGFAVVMFTYLGMSMLPTAEESAHVYTG</sequence>
<dbReference type="eggNOG" id="COG0755">
    <property type="taxonomic scope" value="Bacteria"/>
</dbReference>
<dbReference type="HOGENOM" id="CLU_049710_2_2_7"/>
<dbReference type="InterPro" id="IPR002541">
    <property type="entry name" value="Cyt_c_assembly"/>
</dbReference>
<reference evidence="8" key="1">
    <citation type="submission" date="2006-01" db="EMBL/GenBank/DDBJ databases">
        <title>Complete sequence of Anaeromyxobacter dehalogenans 2CP-C.</title>
        <authorList>
            <consortium name="US DOE Joint Genome Institute"/>
            <person name="Copeland A."/>
            <person name="Lucas S."/>
            <person name="Lapidus A."/>
            <person name="Barry K."/>
            <person name="Detter J.C."/>
            <person name="Glavina T."/>
            <person name="Hammon N."/>
            <person name="Israni S."/>
            <person name="Pitluck S."/>
            <person name="Brettin T."/>
            <person name="Bruce D."/>
            <person name="Han C."/>
            <person name="Tapia R."/>
            <person name="Gilna P."/>
            <person name="Kiss H."/>
            <person name="Schmutz J."/>
            <person name="Larimer F."/>
            <person name="Land M."/>
            <person name="Kyrpides N."/>
            <person name="Anderson I."/>
            <person name="Sanford R.A."/>
            <person name="Ritalahti K.M."/>
            <person name="Thomas H.S."/>
            <person name="Kirby J.R."/>
            <person name="Zhulin I.B."/>
            <person name="Loeffler F.E."/>
            <person name="Richardson P."/>
        </authorList>
    </citation>
    <scope>NUCLEOTIDE SEQUENCE</scope>
    <source>
        <strain evidence="8">2CP-C</strain>
    </source>
</reference>
<dbReference type="KEGG" id="ade:Adeh_0813"/>
<feature type="transmembrane region" description="Helical" evidence="6">
    <location>
        <begin position="68"/>
        <end position="89"/>
    </location>
</feature>
<protein>
    <submittedName>
        <fullName evidence="8">Cytochrome c assembly protein</fullName>
    </submittedName>
</protein>
<dbReference type="Pfam" id="PF01578">
    <property type="entry name" value="Cytochrom_C_asm"/>
    <property type="match status" value="1"/>
</dbReference>
<evidence type="ECO:0000256" key="1">
    <source>
        <dbReference type="ARBA" id="ARBA00004141"/>
    </source>
</evidence>
<evidence type="ECO:0000259" key="7">
    <source>
        <dbReference type="Pfam" id="PF01578"/>
    </source>
</evidence>
<name>Q2IP52_ANADE</name>
<dbReference type="GO" id="GO:0005886">
    <property type="term" value="C:plasma membrane"/>
    <property type="evidence" value="ECO:0007669"/>
    <property type="project" value="TreeGrafter"/>
</dbReference>
<dbReference type="InterPro" id="IPR017562">
    <property type="entry name" value="Cyt_c_biogenesis_CcsA"/>
</dbReference>
<feature type="domain" description="Cytochrome c assembly protein" evidence="7">
    <location>
        <begin position="70"/>
        <end position="273"/>
    </location>
</feature>
<dbReference type="PANTHER" id="PTHR30071">
    <property type="entry name" value="HEME EXPORTER PROTEIN C"/>
    <property type="match status" value="1"/>
</dbReference>
<dbReference type="Proteomes" id="UP000001935">
    <property type="component" value="Chromosome"/>
</dbReference>
<keyword evidence="3" id="KW-0201">Cytochrome c-type biogenesis</keyword>
<evidence type="ECO:0000256" key="4">
    <source>
        <dbReference type="ARBA" id="ARBA00022989"/>
    </source>
</evidence>
<evidence type="ECO:0000313" key="9">
    <source>
        <dbReference type="Proteomes" id="UP000001935"/>
    </source>
</evidence>
<proteinExistence type="predicted"/>
<evidence type="ECO:0000256" key="3">
    <source>
        <dbReference type="ARBA" id="ARBA00022748"/>
    </source>
</evidence>
<keyword evidence="4 6" id="KW-1133">Transmembrane helix</keyword>
<organism evidence="8 9">
    <name type="scientific">Anaeromyxobacter dehalogenans (strain 2CP-C)</name>
    <dbReference type="NCBI Taxonomy" id="290397"/>
    <lineage>
        <taxon>Bacteria</taxon>
        <taxon>Pseudomonadati</taxon>
        <taxon>Myxococcota</taxon>
        <taxon>Myxococcia</taxon>
        <taxon>Myxococcales</taxon>
        <taxon>Cystobacterineae</taxon>
        <taxon>Anaeromyxobacteraceae</taxon>
        <taxon>Anaeromyxobacter</taxon>
    </lineage>
</organism>
<dbReference type="PANTHER" id="PTHR30071:SF1">
    <property type="entry name" value="CYTOCHROME B_B6 PROTEIN-RELATED"/>
    <property type="match status" value="1"/>
</dbReference>
<dbReference type="STRING" id="290397.Adeh_0813"/>
<gene>
    <name evidence="8" type="ordered locus">Adeh_0813</name>
</gene>
<evidence type="ECO:0000256" key="6">
    <source>
        <dbReference type="SAM" id="Phobius"/>
    </source>
</evidence>
<feature type="transmembrane region" description="Helical" evidence="6">
    <location>
        <begin position="137"/>
        <end position="160"/>
    </location>
</feature>
<dbReference type="InterPro" id="IPR045062">
    <property type="entry name" value="Cyt_c_biogenesis_CcsA/CcmC"/>
</dbReference>
<feature type="transmembrane region" description="Helical" evidence="6">
    <location>
        <begin position="253"/>
        <end position="273"/>
    </location>
</feature>
<feature type="transmembrane region" description="Helical" evidence="6">
    <location>
        <begin position="12"/>
        <end position="29"/>
    </location>
</feature>
<feature type="transmembrane region" description="Helical" evidence="6">
    <location>
        <begin position="36"/>
        <end position="56"/>
    </location>
</feature>
<accession>Q2IP52</accession>
<dbReference type="RefSeq" id="WP_011419871.1">
    <property type="nucleotide sequence ID" value="NC_007760.1"/>
</dbReference>
<dbReference type="OrthoDB" id="9814290at2"/>
<dbReference type="NCBIfam" id="TIGR03144">
    <property type="entry name" value="cytochr_II_ccsB"/>
    <property type="match status" value="1"/>
</dbReference>
<feature type="transmembrane region" description="Helical" evidence="6">
    <location>
        <begin position="226"/>
        <end position="241"/>
    </location>
</feature>
<comment type="subcellular location">
    <subcellularLocation>
        <location evidence="1">Membrane</location>
        <topology evidence="1">Multi-pass membrane protein</topology>
    </subcellularLocation>
</comment>
<feature type="transmembrane region" description="Helical" evidence="6">
    <location>
        <begin position="96"/>
        <end position="117"/>
    </location>
</feature>
<keyword evidence="2 6" id="KW-0812">Transmembrane</keyword>
<keyword evidence="5 6" id="KW-0472">Membrane</keyword>